<protein>
    <submittedName>
        <fullName evidence="1">Uncharacterized protein</fullName>
    </submittedName>
</protein>
<evidence type="ECO:0000313" key="1">
    <source>
        <dbReference type="EMBL" id="RTR38618.1"/>
    </source>
</evidence>
<dbReference type="RefSeq" id="WP_126520849.1">
    <property type="nucleotide sequence ID" value="NZ_RXNU01000006.1"/>
</dbReference>
<accession>A0A431WSE9</accession>
<proteinExistence type="predicted"/>
<evidence type="ECO:0000313" key="2">
    <source>
        <dbReference type="Proteomes" id="UP000267448"/>
    </source>
</evidence>
<dbReference type="EMBL" id="RXNU01000006">
    <property type="protein sequence ID" value="RTR38618.1"/>
    <property type="molecule type" value="Genomic_DNA"/>
</dbReference>
<gene>
    <name evidence="1" type="ORF">EKG38_14030</name>
</gene>
<organism evidence="1 2">
    <name type="scientific">Shewanella canadensis</name>
    <dbReference type="NCBI Taxonomy" id="271096"/>
    <lineage>
        <taxon>Bacteria</taxon>
        <taxon>Pseudomonadati</taxon>
        <taxon>Pseudomonadota</taxon>
        <taxon>Gammaproteobacteria</taxon>
        <taxon>Alteromonadales</taxon>
        <taxon>Shewanellaceae</taxon>
        <taxon>Shewanella</taxon>
    </lineage>
</organism>
<reference evidence="1 2" key="1">
    <citation type="submission" date="2018-12" db="EMBL/GenBank/DDBJ databases">
        <authorList>
            <person name="Yu L."/>
        </authorList>
    </citation>
    <scope>NUCLEOTIDE SEQUENCE [LARGE SCALE GENOMIC DNA]</scope>
    <source>
        <strain evidence="1 2">HAW-EB2</strain>
    </source>
</reference>
<sequence>MTFTEKVDLLLEHLNDMPFHRDMFNSFDTPTGCQGIVAYKPEDADIGIRYDGEYDGSSHVFNSVELVIGKDFSTVQSGDVVCSSDYYTYLYVERLIKGTHGSSRSESRSYRWCVGDDETVCTSSEAEPVSDEWGGLEFDIDTPANYT</sequence>
<name>A0A431WSE9_9GAMM</name>
<comment type="caution">
    <text evidence="1">The sequence shown here is derived from an EMBL/GenBank/DDBJ whole genome shotgun (WGS) entry which is preliminary data.</text>
</comment>
<dbReference type="Proteomes" id="UP000267448">
    <property type="component" value="Unassembled WGS sequence"/>
</dbReference>
<dbReference type="AlphaFoldDB" id="A0A431WSE9"/>
<keyword evidence="2" id="KW-1185">Reference proteome</keyword>